<evidence type="ECO:0000313" key="1">
    <source>
        <dbReference type="EMBL" id="SQI51072.1"/>
    </source>
</evidence>
<accession>A0A2X4VWP4</accession>
<name>A0A2X4VWP4_LEDLE</name>
<keyword evidence="2" id="KW-1185">Reference proteome</keyword>
<gene>
    <name evidence="1" type="ORF">NCTC4824_00031</name>
</gene>
<dbReference type="STRING" id="1348624.GCA_001591545_03844"/>
<dbReference type="Pfam" id="PF10704">
    <property type="entry name" value="DUF2508"/>
    <property type="match status" value="1"/>
</dbReference>
<reference evidence="1 2" key="1">
    <citation type="submission" date="2018-06" db="EMBL/GenBank/DDBJ databases">
        <authorList>
            <consortium name="Pathogen Informatics"/>
            <person name="Doyle S."/>
        </authorList>
    </citation>
    <scope>NUCLEOTIDE SEQUENCE [LARGE SCALE GENOMIC DNA]</scope>
    <source>
        <strain evidence="1 2">NCTC4824</strain>
    </source>
</reference>
<protein>
    <submittedName>
        <fullName evidence="1">Cytoplasmic protein</fullName>
    </submittedName>
</protein>
<organism evidence="1 2">
    <name type="scientific">Lederbergia lenta</name>
    <name type="common">Bacillus lentus</name>
    <dbReference type="NCBI Taxonomy" id="1467"/>
    <lineage>
        <taxon>Bacteria</taxon>
        <taxon>Bacillati</taxon>
        <taxon>Bacillota</taxon>
        <taxon>Bacilli</taxon>
        <taxon>Bacillales</taxon>
        <taxon>Bacillaceae</taxon>
        <taxon>Lederbergia</taxon>
    </lineage>
</organism>
<dbReference type="KEGG" id="blen:NCTC4824_00031"/>
<sequence length="96" mass="11897">MNTRMKSPSLKQWKVEENYNYEGVHCLFRKKKLRKEYDQKLIDVMEMTREDWLRQRHLENLSYEQSEDLRCGTLLAQAKYFFLFREAKIRKISMKK</sequence>
<dbReference type="InterPro" id="IPR019644">
    <property type="entry name" value="DUF2508"/>
</dbReference>
<proteinExistence type="predicted"/>
<evidence type="ECO:0000313" key="2">
    <source>
        <dbReference type="Proteomes" id="UP000249134"/>
    </source>
</evidence>
<dbReference type="Proteomes" id="UP000249134">
    <property type="component" value="Chromosome 1"/>
</dbReference>
<dbReference type="AlphaFoldDB" id="A0A2X4VWP4"/>
<dbReference type="EMBL" id="LS483476">
    <property type="protein sequence ID" value="SQI51072.1"/>
    <property type="molecule type" value="Genomic_DNA"/>
</dbReference>